<evidence type="ECO:0000313" key="3">
    <source>
        <dbReference type="EMBL" id="MPC39601.1"/>
    </source>
</evidence>
<evidence type="ECO:0000313" key="4">
    <source>
        <dbReference type="Proteomes" id="UP000324222"/>
    </source>
</evidence>
<keyword evidence="2" id="KW-0812">Transmembrane</keyword>
<organism evidence="3 4">
    <name type="scientific">Portunus trituberculatus</name>
    <name type="common">Swimming crab</name>
    <name type="synonym">Neptunus trituberculatus</name>
    <dbReference type="NCBI Taxonomy" id="210409"/>
    <lineage>
        <taxon>Eukaryota</taxon>
        <taxon>Metazoa</taxon>
        <taxon>Ecdysozoa</taxon>
        <taxon>Arthropoda</taxon>
        <taxon>Crustacea</taxon>
        <taxon>Multicrustacea</taxon>
        <taxon>Malacostraca</taxon>
        <taxon>Eumalacostraca</taxon>
        <taxon>Eucarida</taxon>
        <taxon>Decapoda</taxon>
        <taxon>Pleocyemata</taxon>
        <taxon>Brachyura</taxon>
        <taxon>Eubrachyura</taxon>
        <taxon>Portunoidea</taxon>
        <taxon>Portunidae</taxon>
        <taxon>Portuninae</taxon>
        <taxon>Portunus</taxon>
    </lineage>
</organism>
<keyword evidence="2" id="KW-0472">Membrane</keyword>
<comment type="caution">
    <text evidence="3">The sequence shown here is derived from an EMBL/GenBank/DDBJ whole genome shotgun (WGS) entry which is preliminary data.</text>
</comment>
<name>A0A5B7EXU5_PORTR</name>
<keyword evidence="4" id="KW-1185">Reference proteome</keyword>
<evidence type="ECO:0000256" key="2">
    <source>
        <dbReference type="SAM" id="Phobius"/>
    </source>
</evidence>
<dbReference type="AlphaFoldDB" id="A0A5B7EXU5"/>
<proteinExistence type="predicted"/>
<feature type="transmembrane region" description="Helical" evidence="2">
    <location>
        <begin position="313"/>
        <end position="338"/>
    </location>
</feature>
<keyword evidence="2" id="KW-1133">Transmembrane helix</keyword>
<protein>
    <submittedName>
        <fullName evidence="3">Uncharacterized protein</fullName>
    </submittedName>
</protein>
<gene>
    <name evidence="3" type="ORF">E2C01_033142</name>
</gene>
<feature type="region of interest" description="Disordered" evidence="1">
    <location>
        <begin position="121"/>
        <end position="188"/>
    </location>
</feature>
<dbReference type="EMBL" id="VSRR010004416">
    <property type="protein sequence ID" value="MPC39601.1"/>
    <property type="molecule type" value="Genomic_DNA"/>
</dbReference>
<accession>A0A5B7EXU5</accession>
<dbReference type="Proteomes" id="UP000324222">
    <property type="component" value="Unassembled WGS sequence"/>
</dbReference>
<evidence type="ECO:0000256" key="1">
    <source>
        <dbReference type="SAM" id="MobiDB-lite"/>
    </source>
</evidence>
<reference evidence="3 4" key="1">
    <citation type="submission" date="2019-05" db="EMBL/GenBank/DDBJ databases">
        <title>Another draft genome of Portunus trituberculatus and its Hox gene families provides insights of decapod evolution.</title>
        <authorList>
            <person name="Jeong J.-H."/>
            <person name="Song I."/>
            <person name="Kim S."/>
            <person name="Choi T."/>
            <person name="Kim D."/>
            <person name="Ryu S."/>
            <person name="Kim W."/>
        </authorList>
    </citation>
    <scope>NUCLEOTIDE SEQUENCE [LARGE SCALE GENOMIC DNA]</scope>
    <source>
        <tissue evidence="3">Muscle</tissue>
    </source>
</reference>
<sequence>MTANKEENKIEGKQKTKVYSRILYTREYSNKGGTTNHHLNFLVCLNLCVSAGMCGAVQELRDYCVHVITRSINEHTQLNGLTQRDLQEVCAGLSVDLPLPIALSLPLDNLYWRRRTQAHFPPPHVSLQSQLNKRKGRRGGSERAHTPAGKGGGSGSTKLSSVSIPRSGSGGSVATTSTHAPSYLLPPTTVVGRRNAGGRRWRQVYVERYLSCVICAIQDTKSGWRQLSALLQELTSVSITINTSRGNGEVVEVEPGSLSHLDLFEIISALPNLQVRFLLSPPYITFLHANNMPFPLLILMMKISLLSDLIHCLSMLSSILFSPILSHHLFLFSFNYFFTITSLAP</sequence>
<dbReference type="OrthoDB" id="341587at2759"/>